<dbReference type="AlphaFoldDB" id="A0AAP0B5N9"/>
<reference evidence="1 2" key="1">
    <citation type="journal article" date="2022" name="Nat. Plants">
        <title>Genomes of leafy and leafless Platanthera orchids illuminate the evolution of mycoheterotrophy.</title>
        <authorList>
            <person name="Li M.H."/>
            <person name="Liu K.W."/>
            <person name="Li Z."/>
            <person name="Lu H.C."/>
            <person name="Ye Q.L."/>
            <person name="Zhang D."/>
            <person name="Wang J.Y."/>
            <person name="Li Y.F."/>
            <person name="Zhong Z.M."/>
            <person name="Liu X."/>
            <person name="Yu X."/>
            <person name="Liu D.K."/>
            <person name="Tu X.D."/>
            <person name="Liu B."/>
            <person name="Hao Y."/>
            <person name="Liao X.Y."/>
            <person name="Jiang Y.T."/>
            <person name="Sun W.H."/>
            <person name="Chen J."/>
            <person name="Chen Y.Q."/>
            <person name="Ai Y."/>
            <person name="Zhai J.W."/>
            <person name="Wu S.S."/>
            <person name="Zhou Z."/>
            <person name="Hsiao Y.Y."/>
            <person name="Wu W.L."/>
            <person name="Chen Y.Y."/>
            <person name="Lin Y.F."/>
            <person name="Hsu J.L."/>
            <person name="Li C.Y."/>
            <person name="Wang Z.W."/>
            <person name="Zhao X."/>
            <person name="Zhong W.Y."/>
            <person name="Ma X.K."/>
            <person name="Ma L."/>
            <person name="Huang J."/>
            <person name="Chen G.Z."/>
            <person name="Huang M.Z."/>
            <person name="Huang L."/>
            <person name="Peng D.H."/>
            <person name="Luo Y.B."/>
            <person name="Zou S.Q."/>
            <person name="Chen S.P."/>
            <person name="Lan S."/>
            <person name="Tsai W.C."/>
            <person name="Van de Peer Y."/>
            <person name="Liu Z.J."/>
        </authorList>
    </citation>
    <scope>NUCLEOTIDE SEQUENCE [LARGE SCALE GENOMIC DNA]</scope>
    <source>
        <strain evidence="1">Lor287</strain>
    </source>
</reference>
<name>A0AAP0B5N9_9ASPA</name>
<proteinExistence type="predicted"/>
<evidence type="ECO:0000313" key="2">
    <source>
        <dbReference type="Proteomes" id="UP001418222"/>
    </source>
</evidence>
<accession>A0AAP0B5N9</accession>
<dbReference type="Proteomes" id="UP001418222">
    <property type="component" value="Unassembled WGS sequence"/>
</dbReference>
<organism evidence="1 2">
    <name type="scientific">Platanthera zijinensis</name>
    <dbReference type="NCBI Taxonomy" id="2320716"/>
    <lineage>
        <taxon>Eukaryota</taxon>
        <taxon>Viridiplantae</taxon>
        <taxon>Streptophyta</taxon>
        <taxon>Embryophyta</taxon>
        <taxon>Tracheophyta</taxon>
        <taxon>Spermatophyta</taxon>
        <taxon>Magnoliopsida</taxon>
        <taxon>Liliopsida</taxon>
        <taxon>Asparagales</taxon>
        <taxon>Orchidaceae</taxon>
        <taxon>Orchidoideae</taxon>
        <taxon>Orchideae</taxon>
        <taxon>Orchidinae</taxon>
        <taxon>Platanthera</taxon>
    </lineage>
</organism>
<sequence length="56" mass="6306">MGFMHQQLIEILNYSMLITINHIYTSGASGTNITVIRGILRAKHPELLIVLLQQSL</sequence>
<keyword evidence="2" id="KW-1185">Reference proteome</keyword>
<dbReference type="EMBL" id="JBBWWQ010000015">
    <property type="protein sequence ID" value="KAK8928560.1"/>
    <property type="molecule type" value="Genomic_DNA"/>
</dbReference>
<comment type="caution">
    <text evidence="1">The sequence shown here is derived from an EMBL/GenBank/DDBJ whole genome shotgun (WGS) entry which is preliminary data.</text>
</comment>
<protein>
    <submittedName>
        <fullName evidence="1">Uncharacterized protein</fullName>
    </submittedName>
</protein>
<gene>
    <name evidence="1" type="ORF">KSP39_PZI017654</name>
</gene>
<evidence type="ECO:0000313" key="1">
    <source>
        <dbReference type="EMBL" id="KAK8928560.1"/>
    </source>
</evidence>